<keyword evidence="3" id="KW-1185">Reference proteome</keyword>
<dbReference type="Proteomes" id="UP000765509">
    <property type="component" value="Unassembled WGS sequence"/>
</dbReference>
<protein>
    <recommendedName>
        <fullName evidence="1">Retrovirus-related Pol polyprotein from transposon TNT 1-94-like beta-barrel domain-containing protein</fullName>
    </recommendedName>
</protein>
<accession>A0A9Q3EWQ7</accession>
<proteinExistence type="predicted"/>
<evidence type="ECO:0000313" key="3">
    <source>
        <dbReference type="Proteomes" id="UP000765509"/>
    </source>
</evidence>
<organism evidence="2 3">
    <name type="scientific">Austropuccinia psidii MF-1</name>
    <dbReference type="NCBI Taxonomy" id="1389203"/>
    <lineage>
        <taxon>Eukaryota</taxon>
        <taxon>Fungi</taxon>
        <taxon>Dikarya</taxon>
        <taxon>Basidiomycota</taxon>
        <taxon>Pucciniomycotina</taxon>
        <taxon>Pucciniomycetes</taxon>
        <taxon>Pucciniales</taxon>
        <taxon>Sphaerophragmiaceae</taxon>
        <taxon>Austropuccinia</taxon>
    </lineage>
</organism>
<feature type="domain" description="Retrovirus-related Pol polyprotein from transposon TNT 1-94-like beta-barrel" evidence="1">
    <location>
        <begin position="147"/>
        <end position="223"/>
    </location>
</feature>
<comment type="caution">
    <text evidence="2">The sequence shown here is derived from an EMBL/GenBank/DDBJ whole genome shotgun (WGS) entry which is preliminary data.</text>
</comment>
<name>A0A9Q3EWQ7_9BASI</name>
<reference evidence="2" key="1">
    <citation type="submission" date="2021-03" db="EMBL/GenBank/DDBJ databases">
        <title>Draft genome sequence of rust myrtle Austropuccinia psidii MF-1, a brazilian biotype.</title>
        <authorList>
            <person name="Quecine M.C."/>
            <person name="Pachon D.M.R."/>
            <person name="Bonatelli M.L."/>
            <person name="Correr F.H."/>
            <person name="Franceschini L.M."/>
            <person name="Leite T.F."/>
            <person name="Margarido G.R.A."/>
            <person name="Almeida C.A."/>
            <person name="Ferrarezi J.A."/>
            <person name="Labate C.A."/>
        </authorList>
    </citation>
    <scope>NUCLEOTIDE SEQUENCE</scope>
    <source>
        <strain evidence="2">MF-1</strain>
    </source>
</reference>
<dbReference type="EMBL" id="AVOT02031708">
    <property type="protein sequence ID" value="MBW0525302.1"/>
    <property type="molecule type" value="Genomic_DNA"/>
</dbReference>
<dbReference type="InterPro" id="IPR054722">
    <property type="entry name" value="PolX-like_BBD"/>
</dbReference>
<dbReference type="OrthoDB" id="5919441at2759"/>
<gene>
    <name evidence="2" type="ORF">O181_065017</name>
</gene>
<dbReference type="Pfam" id="PF22936">
    <property type="entry name" value="Pol_BBD"/>
    <property type="match status" value="1"/>
</dbReference>
<dbReference type="AlphaFoldDB" id="A0A9Q3EWQ7"/>
<evidence type="ECO:0000259" key="1">
    <source>
        <dbReference type="Pfam" id="PF22936"/>
    </source>
</evidence>
<sequence>MIAMWVIINLPTHLKLIVKILLRNYNSDKNTASLKNLWEEFCLYTQRKNNRTNSNSSALVSIQRNLPISSSNDLPQQNTNESHFSNLFNSNLPQENQFKNFPLCAPGWHHPLSKHKEEGFSYLKPKISKPTVALKTQATNLSDSVIILDLGANESMFKKLSYFIDFNESPRKIVLENGSQITAKGIGTVKIELPYLHLKIKDTLYCPELSNCLLSMGLLLKNDCTLQPASKNKLQILN</sequence>
<evidence type="ECO:0000313" key="2">
    <source>
        <dbReference type="EMBL" id="MBW0525302.1"/>
    </source>
</evidence>